<evidence type="ECO:0000313" key="13">
    <source>
        <dbReference type="Proteomes" id="UP000803844"/>
    </source>
</evidence>
<keyword evidence="7 9" id="KW-0408">Iron</keyword>
<dbReference type="PRINTS" id="PR00465">
    <property type="entry name" value="EP450IV"/>
</dbReference>
<keyword evidence="6 10" id="KW-0560">Oxidoreductase</keyword>
<reference evidence="12" key="1">
    <citation type="journal article" date="2020" name="Phytopathology">
        <title>Genome sequence of the chestnut blight fungus Cryphonectria parasitica EP155: A fundamental resource for an archetypical invasive plant pathogen.</title>
        <authorList>
            <person name="Crouch J.A."/>
            <person name="Dawe A."/>
            <person name="Aerts A."/>
            <person name="Barry K."/>
            <person name="Churchill A.C.L."/>
            <person name="Grimwood J."/>
            <person name="Hillman B."/>
            <person name="Milgroom M.G."/>
            <person name="Pangilinan J."/>
            <person name="Smith M."/>
            <person name="Salamov A."/>
            <person name="Schmutz J."/>
            <person name="Yadav J."/>
            <person name="Grigoriev I.V."/>
            <person name="Nuss D."/>
        </authorList>
    </citation>
    <scope>NUCLEOTIDE SEQUENCE</scope>
    <source>
        <strain evidence="12">EP155</strain>
    </source>
</reference>
<evidence type="ECO:0000256" key="5">
    <source>
        <dbReference type="ARBA" id="ARBA00022723"/>
    </source>
</evidence>
<dbReference type="PROSITE" id="PS00086">
    <property type="entry name" value="CYTOCHROME_P450"/>
    <property type="match status" value="1"/>
</dbReference>
<evidence type="ECO:0000256" key="1">
    <source>
        <dbReference type="ARBA" id="ARBA00001971"/>
    </source>
</evidence>
<comment type="cofactor">
    <cofactor evidence="1 9">
        <name>heme</name>
        <dbReference type="ChEBI" id="CHEBI:30413"/>
    </cofactor>
</comment>
<dbReference type="InterPro" id="IPR002403">
    <property type="entry name" value="Cyt_P450_E_grp-IV"/>
</dbReference>
<dbReference type="InterPro" id="IPR050121">
    <property type="entry name" value="Cytochrome_P450_monoxygenase"/>
</dbReference>
<protein>
    <submittedName>
        <fullName evidence="12">Cytochrome P450</fullName>
    </submittedName>
</protein>
<comment type="similarity">
    <text evidence="3 10">Belongs to the cytochrome P450 family.</text>
</comment>
<dbReference type="InterPro" id="IPR017972">
    <property type="entry name" value="Cyt_P450_CS"/>
</dbReference>
<dbReference type="GO" id="GO:0004497">
    <property type="term" value="F:monooxygenase activity"/>
    <property type="evidence" value="ECO:0007669"/>
    <property type="project" value="UniProtKB-KW"/>
</dbReference>
<dbReference type="GO" id="GO:0005506">
    <property type="term" value="F:iron ion binding"/>
    <property type="evidence" value="ECO:0007669"/>
    <property type="project" value="InterPro"/>
</dbReference>
<dbReference type="InterPro" id="IPR036396">
    <property type="entry name" value="Cyt_P450_sf"/>
</dbReference>
<keyword evidence="8 10" id="KW-0503">Monooxygenase</keyword>
<dbReference type="GO" id="GO:0016705">
    <property type="term" value="F:oxidoreductase activity, acting on paired donors, with incorporation or reduction of molecular oxygen"/>
    <property type="evidence" value="ECO:0007669"/>
    <property type="project" value="InterPro"/>
</dbReference>
<keyword evidence="5 9" id="KW-0479">Metal-binding</keyword>
<dbReference type="InterPro" id="IPR001128">
    <property type="entry name" value="Cyt_P450"/>
</dbReference>
<evidence type="ECO:0000313" key="12">
    <source>
        <dbReference type="EMBL" id="KAF3771152.1"/>
    </source>
</evidence>
<name>A0A9P5CV74_CRYP1</name>
<evidence type="ECO:0000256" key="6">
    <source>
        <dbReference type="ARBA" id="ARBA00023002"/>
    </source>
</evidence>
<dbReference type="GO" id="GO:0020037">
    <property type="term" value="F:heme binding"/>
    <property type="evidence" value="ECO:0007669"/>
    <property type="project" value="InterPro"/>
</dbReference>
<dbReference type="Gene3D" id="1.10.630.10">
    <property type="entry name" value="Cytochrome P450"/>
    <property type="match status" value="1"/>
</dbReference>
<keyword evidence="11" id="KW-0472">Membrane</keyword>
<gene>
    <name evidence="12" type="ORF">M406DRAFT_248036</name>
</gene>
<proteinExistence type="inferred from homology"/>
<dbReference type="Pfam" id="PF00067">
    <property type="entry name" value="p450"/>
    <property type="match status" value="1"/>
</dbReference>
<comment type="caution">
    <text evidence="12">The sequence shown here is derived from an EMBL/GenBank/DDBJ whole genome shotgun (WGS) entry which is preliminary data.</text>
</comment>
<feature type="transmembrane region" description="Helical" evidence="11">
    <location>
        <begin position="15"/>
        <end position="37"/>
    </location>
</feature>
<dbReference type="Proteomes" id="UP000803844">
    <property type="component" value="Unassembled WGS sequence"/>
</dbReference>
<evidence type="ECO:0000256" key="11">
    <source>
        <dbReference type="SAM" id="Phobius"/>
    </source>
</evidence>
<sequence>MAASGEVIGRLPIDAAVIGGLITIYVLFSVLASYWRLRDMPGPFWAKFTDAQRMSWVFTKKAETIHLDLHKKYGEFVRLGPNMISLSDPVAIPELYPMRPGFIKAKQSLFYRGIMPYIKGGAMPAVFTTQDEAMHKKLRTPISSLYSTSHLLTFEPFVDDVTGIFFEQLDRRFAKTGAPLDIGRWLQFWAYDLMGTMTFSKRYGFLETGEDINGLMAGAWDFNLSIGPMTQWPLADRILYKSPLADVLKNQVAAPILRVVSQNVDERTRNGLAAERKDGSKSDFLSYFIRIQREHEELPDWACRTWTYSNVIAGSDSVSAVLRELVYQLLANPESLSKLLEELRAADASTGLSKPYPKWNEVKDLPYLDACFHEASRLHPPFCLPFERIVPKGGVILHGHFVPEGTCVGMNPYVVNRHKPTFGDDVETWRPERFMADSEAARRKLTDCIMTFGAGRRVCAGKFIAIMEIKKIVPALFLNYKMELLDPGQYWKESSYFYRQHGILGKLKRQEI</sequence>
<keyword evidence="4 9" id="KW-0349">Heme</keyword>
<evidence type="ECO:0000256" key="10">
    <source>
        <dbReference type="RuleBase" id="RU000461"/>
    </source>
</evidence>
<evidence type="ECO:0000256" key="7">
    <source>
        <dbReference type="ARBA" id="ARBA00023004"/>
    </source>
</evidence>
<dbReference type="SUPFAM" id="SSF48264">
    <property type="entry name" value="Cytochrome P450"/>
    <property type="match status" value="1"/>
</dbReference>
<evidence type="ECO:0000256" key="4">
    <source>
        <dbReference type="ARBA" id="ARBA00022617"/>
    </source>
</evidence>
<dbReference type="CDD" id="cd11060">
    <property type="entry name" value="CYP57A1-like"/>
    <property type="match status" value="1"/>
</dbReference>
<dbReference type="PRINTS" id="PR00385">
    <property type="entry name" value="P450"/>
</dbReference>
<dbReference type="RefSeq" id="XP_040782113.1">
    <property type="nucleotide sequence ID" value="XM_040916500.1"/>
</dbReference>
<keyword evidence="11" id="KW-0812">Transmembrane</keyword>
<dbReference type="PANTHER" id="PTHR24305">
    <property type="entry name" value="CYTOCHROME P450"/>
    <property type="match status" value="1"/>
</dbReference>
<feature type="binding site" description="axial binding residue" evidence="9">
    <location>
        <position position="459"/>
    </location>
    <ligand>
        <name>heme</name>
        <dbReference type="ChEBI" id="CHEBI:30413"/>
    </ligand>
    <ligandPart>
        <name>Fe</name>
        <dbReference type="ChEBI" id="CHEBI:18248"/>
    </ligandPart>
</feature>
<evidence type="ECO:0000256" key="8">
    <source>
        <dbReference type="ARBA" id="ARBA00023033"/>
    </source>
</evidence>
<dbReference type="AlphaFoldDB" id="A0A9P5CV74"/>
<evidence type="ECO:0000256" key="3">
    <source>
        <dbReference type="ARBA" id="ARBA00010617"/>
    </source>
</evidence>
<keyword evidence="11" id="KW-1133">Transmembrane helix</keyword>
<evidence type="ECO:0000256" key="2">
    <source>
        <dbReference type="ARBA" id="ARBA00005179"/>
    </source>
</evidence>
<organism evidence="12 13">
    <name type="scientific">Cryphonectria parasitica (strain ATCC 38755 / EP155)</name>
    <dbReference type="NCBI Taxonomy" id="660469"/>
    <lineage>
        <taxon>Eukaryota</taxon>
        <taxon>Fungi</taxon>
        <taxon>Dikarya</taxon>
        <taxon>Ascomycota</taxon>
        <taxon>Pezizomycotina</taxon>
        <taxon>Sordariomycetes</taxon>
        <taxon>Sordariomycetidae</taxon>
        <taxon>Diaporthales</taxon>
        <taxon>Cryphonectriaceae</taxon>
        <taxon>Cryphonectria-Endothia species complex</taxon>
        <taxon>Cryphonectria</taxon>
    </lineage>
</organism>
<evidence type="ECO:0000256" key="9">
    <source>
        <dbReference type="PIRSR" id="PIRSR602403-1"/>
    </source>
</evidence>
<accession>A0A9P5CV74</accession>
<comment type="pathway">
    <text evidence="2">Secondary metabolite biosynthesis.</text>
</comment>
<dbReference type="EMBL" id="MU032344">
    <property type="protein sequence ID" value="KAF3771152.1"/>
    <property type="molecule type" value="Genomic_DNA"/>
</dbReference>
<dbReference type="PANTHER" id="PTHR24305:SF175">
    <property type="entry name" value="CYTOCHROME P450 MONOOXYGENASE PKFB"/>
    <property type="match status" value="1"/>
</dbReference>
<keyword evidence="13" id="KW-1185">Reference proteome</keyword>
<dbReference type="GeneID" id="63833629"/>
<dbReference type="OrthoDB" id="3934656at2759"/>